<evidence type="ECO:0000256" key="6">
    <source>
        <dbReference type="ARBA" id="ARBA00022692"/>
    </source>
</evidence>
<dbReference type="HAMAP" id="MF_01006">
    <property type="entry name" value="Undec_diphosphatase"/>
    <property type="match status" value="1"/>
</dbReference>
<protein>
    <recommendedName>
        <fullName evidence="4">Undecaprenyl-diphosphatase</fullName>
        <ecNumber evidence="3">3.6.1.27</ecNumber>
    </recommendedName>
    <alternativeName>
        <fullName evidence="10">Undecaprenyl pyrophosphate phosphatase</fullName>
    </alternativeName>
</protein>
<evidence type="ECO:0000256" key="10">
    <source>
        <dbReference type="ARBA" id="ARBA00032707"/>
    </source>
</evidence>
<comment type="catalytic activity">
    <reaction evidence="11">
        <text>di-trans,octa-cis-undecaprenyl diphosphate + H2O = di-trans,octa-cis-undecaprenyl phosphate + phosphate + H(+)</text>
        <dbReference type="Rhea" id="RHEA:28094"/>
        <dbReference type="ChEBI" id="CHEBI:15377"/>
        <dbReference type="ChEBI" id="CHEBI:15378"/>
        <dbReference type="ChEBI" id="CHEBI:43474"/>
        <dbReference type="ChEBI" id="CHEBI:58405"/>
        <dbReference type="ChEBI" id="CHEBI:60392"/>
        <dbReference type="EC" id="3.6.1.27"/>
    </reaction>
</comment>
<evidence type="ECO:0000256" key="4">
    <source>
        <dbReference type="ARBA" id="ARBA00021581"/>
    </source>
</evidence>
<keyword evidence="9 12" id="KW-0472">Membrane</keyword>
<dbReference type="InterPro" id="IPR003824">
    <property type="entry name" value="UppP"/>
</dbReference>
<dbReference type="EMBL" id="UINC01001737">
    <property type="protein sequence ID" value="SUZ87696.1"/>
    <property type="molecule type" value="Genomic_DNA"/>
</dbReference>
<evidence type="ECO:0000256" key="11">
    <source>
        <dbReference type="ARBA" id="ARBA00047594"/>
    </source>
</evidence>
<keyword evidence="5" id="KW-1003">Cell membrane</keyword>
<reference evidence="13" key="1">
    <citation type="submission" date="2018-05" db="EMBL/GenBank/DDBJ databases">
        <authorList>
            <person name="Lanie J.A."/>
            <person name="Ng W.-L."/>
            <person name="Kazmierczak K.M."/>
            <person name="Andrzejewski T.M."/>
            <person name="Davidsen T.M."/>
            <person name="Wayne K.J."/>
            <person name="Tettelin H."/>
            <person name="Glass J.I."/>
            <person name="Rusch D."/>
            <person name="Podicherti R."/>
            <person name="Tsui H.-C.T."/>
            <person name="Winkler M.E."/>
        </authorList>
    </citation>
    <scope>NUCLEOTIDE SEQUENCE</scope>
</reference>
<comment type="similarity">
    <text evidence="2">Belongs to the UppP family.</text>
</comment>
<dbReference type="PANTHER" id="PTHR30622">
    <property type="entry name" value="UNDECAPRENYL-DIPHOSPHATASE"/>
    <property type="match status" value="1"/>
</dbReference>
<feature type="transmembrane region" description="Helical" evidence="12">
    <location>
        <begin position="184"/>
        <end position="205"/>
    </location>
</feature>
<feature type="transmembrane region" description="Helical" evidence="12">
    <location>
        <begin position="217"/>
        <end position="241"/>
    </location>
</feature>
<dbReference type="PANTHER" id="PTHR30622:SF4">
    <property type="entry name" value="UNDECAPRENYL-DIPHOSPHATASE"/>
    <property type="match status" value="1"/>
</dbReference>
<dbReference type="GO" id="GO:0005886">
    <property type="term" value="C:plasma membrane"/>
    <property type="evidence" value="ECO:0007669"/>
    <property type="project" value="UniProtKB-SubCell"/>
</dbReference>
<dbReference type="GO" id="GO:0050380">
    <property type="term" value="F:undecaprenyl-diphosphatase activity"/>
    <property type="evidence" value="ECO:0007669"/>
    <property type="project" value="UniProtKB-EC"/>
</dbReference>
<proteinExistence type="inferred from homology"/>
<evidence type="ECO:0000256" key="5">
    <source>
        <dbReference type="ARBA" id="ARBA00022475"/>
    </source>
</evidence>
<feature type="non-terminal residue" evidence="13">
    <location>
        <position position="1"/>
    </location>
</feature>
<dbReference type="EC" id="3.6.1.27" evidence="3"/>
<evidence type="ECO:0000256" key="2">
    <source>
        <dbReference type="ARBA" id="ARBA00010621"/>
    </source>
</evidence>
<evidence type="ECO:0000256" key="12">
    <source>
        <dbReference type="SAM" id="Phobius"/>
    </source>
</evidence>
<feature type="transmembrane region" description="Helical" evidence="12">
    <location>
        <begin position="111"/>
        <end position="131"/>
    </location>
</feature>
<evidence type="ECO:0000256" key="3">
    <source>
        <dbReference type="ARBA" id="ARBA00012374"/>
    </source>
</evidence>
<keyword evidence="7" id="KW-0378">Hydrolase</keyword>
<sequence length="266" mass="27767">VTLLQATWLGIVQGVTEFLPVSSSAHLILFRALFGWDAGEAEIAFDVACHLGTLLAVLIYFRRDVVQLVAAIPGALAGQTDDASRRGRMIAVATVPVVLVGGLFIDLVERLRVPAMVPGALAVGAVGMLVVERIGKRGRDAAELSMVEAVGLGLAQAVALVPGVSRSGAVITIGMLMGIRREEAARFAFLLGVPAILGAGGRAVWTLGGDGLVQHSGVLMVGFIASGVVGYLAVAGLIRYLARHTLDLFAYYRLGVALVLCLWLMG</sequence>
<comment type="subcellular location">
    <subcellularLocation>
        <location evidence="1">Cell membrane</location>
        <topology evidence="1">Multi-pass membrane protein</topology>
    </subcellularLocation>
</comment>
<evidence type="ECO:0000256" key="8">
    <source>
        <dbReference type="ARBA" id="ARBA00022989"/>
    </source>
</evidence>
<dbReference type="Pfam" id="PF02673">
    <property type="entry name" value="BacA"/>
    <property type="match status" value="1"/>
</dbReference>
<evidence type="ECO:0000256" key="9">
    <source>
        <dbReference type="ARBA" id="ARBA00023136"/>
    </source>
</evidence>
<keyword evidence="8 12" id="KW-1133">Transmembrane helix</keyword>
<feature type="transmembrane region" description="Helical" evidence="12">
    <location>
        <begin position="248"/>
        <end position="265"/>
    </location>
</feature>
<feature type="transmembrane region" description="Helical" evidence="12">
    <location>
        <begin position="89"/>
        <end position="105"/>
    </location>
</feature>
<dbReference type="AlphaFoldDB" id="A0A381R7H3"/>
<name>A0A381R7H3_9ZZZZ</name>
<accession>A0A381R7H3</accession>
<feature type="transmembrane region" description="Helical" evidence="12">
    <location>
        <begin position="43"/>
        <end position="61"/>
    </location>
</feature>
<evidence type="ECO:0000256" key="7">
    <source>
        <dbReference type="ARBA" id="ARBA00022801"/>
    </source>
</evidence>
<evidence type="ECO:0000256" key="1">
    <source>
        <dbReference type="ARBA" id="ARBA00004651"/>
    </source>
</evidence>
<keyword evidence="6 12" id="KW-0812">Transmembrane</keyword>
<organism evidence="13">
    <name type="scientific">marine metagenome</name>
    <dbReference type="NCBI Taxonomy" id="408172"/>
    <lineage>
        <taxon>unclassified sequences</taxon>
        <taxon>metagenomes</taxon>
        <taxon>ecological metagenomes</taxon>
    </lineage>
</organism>
<gene>
    <name evidence="13" type="ORF">METZ01_LOCUS40550</name>
</gene>
<evidence type="ECO:0000313" key="13">
    <source>
        <dbReference type="EMBL" id="SUZ87696.1"/>
    </source>
</evidence>